<reference evidence="10" key="1">
    <citation type="submission" date="2020-05" db="EMBL/GenBank/DDBJ databases">
        <authorList>
            <person name="Chiriac C."/>
            <person name="Salcher M."/>
            <person name="Ghai R."/>
            <person name="Kavagutti S V."/>
        </authorList>
    </citation>
    <scope>NUCLEOTIDE SEQUENCE</scope>
</reference>
<dbReference type="InterPro" id="IPR024041">
    <property type="entry name" value="NH4_transpt_AmtB-like_dom"/>
</dbReference>
<keyword evidence="4 8" id="KW-0812">Transmembrane</keyword>
<dbReference type="PANTHER" id="PTHR43029">
    <property type="entry name" value="AMMONIUM TRANSPORTER MEP2"/>
    <property type="match status" value="1"/>
</dbReference>
<dbReference type="GO" id="GO:0008519">
    <property type="term" value="F:ammonium channel activity"/>
    <property type="evidence" value="ECO:0007669"/>
    <property type="project" value="InterPro"/>
</dbReference>
<keyword evidence="5 8" id="KW-1133">Transmembrane helix</keyword>
<dbReference type="Pfam" id="PF00909">
    <property type="entry name" value="Ammonium_transp"/>
    <property type="match status" value="1"/>
</dbReference>
<evidence type="ECO:0000256" key="6">
    <source>
        <dbReference type="ARBA" id="ARBA00023136"/>
    </source>
</evidence>
<dbReference type="InterPro" id="IPR029020">
    <property type="entry name" value="Ammonium/urea_transptr"/>
</dbReference>
<feature type="transmembrane region" description="Helical" evidence="8">
    <location>
        <begin position="38"/>
        <end position="59"/>
    </location>
</feature>
<sequence length="427" mass="44123">MNDSTMFLIFCGALVLFMTPGLAFFYGGLVRASSVVSMMMMSFGSIGLISILWMIYGYAVSFSNAGTGNFVGIDGIIGIDLNQIGLSGLVGDPANTDGSQLAFAGFQGTFAIITVALISGAIADRAKFGSWMVFAGLWATLVYFPVASWVFNFTSKDGVVVDGGWLVKDIGLLDFAGGTVVEIASGASALALALVLGKRFGFRKGMHAPHNVPLTLIGAGILWFGWFGFNAGSELVADGTASLAFVNTLAAGVGGLIAWASYEKLAHGKPTAVGAASGAVSGMVAITPSCGFLSPIWSLVLGLIVGVICGSAVEWKFFLGYDDSLDVVGIHLVGGIIGTLFIGLVGQIGGVGVGLLQTGSAAQLGKQAIGVVVVGLYAFIASYILGWLIQKTIGFRVKSTDEIAGVDLVMHGESAYSKSDPRWSRSN</sequence>
<keyword evidence="7" id="KW-0924">Ammonia transport</keyword>
<evidence type="ECO:0000256" key="5">
    <source>
        <dbReference type="ARBA" id="ARBA00022989"/>
    </source>
</evidence>
<feature type="transmembrane region" description="Helical" evidence="8">
    <location>
        <begin position="101"/>
        <end position="123"/>
    </location>
</feature>
<feature type="transmembrane region" description="Helical" evidence="8">
    <location>
        <begin position="130"/>
        <end position="151"/>
    </location>
</feature>
<feature type="transmembrane region" description="Helical" evidence="8">
    <location>
        <begin position="295"/>
        <end position="315"/>
    </location>
</feature>
<evidence type="ECO:0000256" key="7">
    <source>
        <dbReference type="ARBA" id="ARBA00023177"/>
    </source>
</evidence>
<feature type="transmembrane region" description="Helical" evidence="8">
    <location>
        <begin position="171"/>
        <end position="196"/>
    </location>
</feature>
<dbReference type="SUPFAM" id="SSF111352">
    <property type="entry name" value="Ammonium transporter"/>
    <property type="match status" value="1"/>
</dbReference>
<evidence type="ECO:0000256" key="1">
    <source>
        <dbReference type="ARBA" id="ARBA00004141"/>
    </source>
</evidence>
<dbReference type="GO" id="GO:0005886">
    <property type="term" value="C:plasma membrane"/>
    <property type="evidence" value="ECO:0007669"/>
    <property type="project" value="TreeGrafter"/>
</dbReference>
<accession>A0A6J6C4S6</accession>
<feature type="transmembrane region" description="Helical" evidence="8">
    <location>
        <begin position="272"/>
        <end position="289"/>
    </location>
</feature>
<feature type="domain" description="Ammonium transporter AmtB-like" evidence="9">
    <location>
        <begin position="7"/>
        <end position="416"/>
    </location>
</feature>
<dbReference type="AlphaFoldDB" id="A0A6J6C4S6"/>
<evidence type="ECO:0000256" key="4">
    <source>
        <dbReference type="ARBA" id="ARBA00022692"/>
    </source>
</evidence>
<dbReference type="PANTHER" id="PTHR43029:SF10">
    <property type="entry name" value="AMMONIUM TRANSPORTER MEP2"/>
    <property type="match status" value="1"/>
</dbReference>
<dbReference type="PROSITE" id="PS01219">
    <property type="entry name" value="AMMONIUM_TRANSP"/>
    <property type="match status" value="1"/>
</dbReference>
<evidence type="ECO:0000259" key="9">
    <source>
        <dbReference type="Pfam" id="PF00909"/>
    </source>
</evidence>
<protein>
    <submittedName>
        <fullName evidence="10">Unannotated protein</fullName>
    </submittedName>
</protein>
<organism evidence="10">
    <name type="scientific">freshwater metagenome</name>
    <dbReference type="NCBI Taxonomy" id="449393"/>
    <lineage>
        <taxon>unclassified sequences</taxon>
        <taxon>metagenomes</taxon>
        <taxon>ecological metagenomes</taxon>
    </lineage>
</organism>
<comment type="subcellular location">
    <subcellularLocation>
        <location evidence="1">Membrane</location>
        <topology evidence="1">Multi-pass membrane protein</topology>
    </subcellularLocation>
</comment>
<dbReference type="EMBL" id="CAEZSN010000081">
    <property type="protein sequence ID" value="CAB4545543.1"/>
    <property type="molecule type" value="Genomic_DNA"/>
</dbReference>
<keyword evidence="6 8" id="KW-0472">Membrane</keyword>
<name>A0A6J6C4S6_9ZZZZ</name>
<evidence type="ECO:0000256" key="8">
    <source>
        <dbReference type="SAM" id="Phobius"/>
    </source>
</evidence>
<feature type="transmembrane region" description="Helical" evidence="8">
    <location>
        <begin position="327"/>
        <end position="348"/>
    </location>
</feature>
<dbReference type="NCBIfam" id="TIGR00836">
    <property type="entry name" value="amt"/>
    <property type="match status" value="1"/>
</dbReference>
<dbReference type="InterPro" id="IPR018047">
    <property type="entry name" value="Ammonium_transpt_CS"/>
</dbReference>
<feature type="transmembrane region" description="Helical" evidence="8">
    <location>
        <begin position="208"/>
        <end position="229"/>
    </location>
</feature>
<evidence type="ECO:0000313" key="11">
    <source>
        <dbReference type="EMBL" id="CAB4599587.1"/>
    </source>
</evidence>
<gene>
    <name evidence="10" type="ORF">UFOPK1433_00775</name>
    <name evidence="11" type="ORF">UFOPK1843_00046</name>
</gene>
<proteinExistence type="inferred from homology"/>
<evidence type="ECO:0000256" key="3">
    <source>
        <dbReference type="ARBA" id="ARBA00022448"/>
    </source>
</evidence>
<comment type="similarity">
    <text evidence="2">Belongs to the ammonia transporter channel (TC 1.A.11.2) family.</text>
</comment>
<evidence type="ECO:0000256" key="2">
    <source>
        <dbReference type="ARBA" id="ARBA00005887"/>
    </source>
</evidence>
<feature type="transmembrane region" description="Helical" evidence="8">
    <location>
        <begin position="6"/>
        <end position="26"/>
    </location>
</feature>
<feature type="transmembrane region" description="Helical" evidence="8">
    <location>
        <begin position="241"/>
        <end position="260"/>
    </location>
</feature>
<feature type="transmembrane region" description="Helical" evidence="8">
    <location>
        <begin position="368"/>
        <end position="389"/>
    </location>
</feature>
<evidence type="ECO:0000313" key="10">
    <source>
        <dbReference type="EMBL" id="CAB4545543.1"/>
    </source>
</evidence>
<dbReference type="EMBL" id="CAEZUR010000002">
    <property type="protein sequence ID" value="CAB4599587.1"/>
    <property type="molecule type" value="Genomic_DNA"/>
</dbReference>
<dbReference type="Gene3D" id="1.10.3430.10">
    <property type="entry name" value="Ammonium transporter AmtB like domains"/>
    <property type="match status" value="1"/>
</dbReference>
<keyword evidence="3" id="KW-0813">Transport</keyword>
<dbReference type="InterPro" id="IPR001905">
    <property type="entry name" value="Ammonium_transpt"/>
</dbReference>